<evidence type="ECO:0000313" key="11">
    <source>
        <dbReference type="Proteomes" id="UP000699462"/>
    </source>
</evidence>
<dbReference type="Proteomes" id="UP000699462">
    <property type="component" value="Unassembled WGS sequence"/>
</dbReference>
<dbReference type="Gene3D" id="1.10.10.60">
    <property type="entry name" value="Homeodomain-like"/>
    <property type="match status" value="1"/>
</dbReference>
<keyword evidence="11" id="KW-1185">Reference proteome</keyword>
<dbReference type="PROSITE" id="PS00027">
    <property type="entry name" value="HOMEOBOX_1"/>
    <property type="match status" value="1"/>
</dbReference>
<name>A0A8T0DSQ2_9TREM</name>
<dbReference type="PANTHER" id="PTHR45946">
    <property type="entry name" value="HOMEOBOX PROTEIN ROUGH-RELATED"/>
    <property type="match status" value="1"/>
</dbReference>
<accession>A0A8T0DSQ2</accession>
<dbReference type="PANTHER" id="PTHR45946:SF4">
    <property type="entry name" value="HOMEOBOX PROTEIN ROUGH-RELATED"/>
    <property type="match status" value="1"/>
</dbReference>
<evidence type="ECO:0000313" key="10">
    <source>
        <dbReference type="EMBL" id="KAF8570108.1"/>
    </source>
</evidence>
<evidence type="ECO:0000256" key="8">
    <source>
        <dbReference type="SAM" id="MobiDB-lite"/>
    </source>
</evidence>
<dbReference type="InterPro" id="IPR020479">
    <property type="entry name" value="HD_metazoa"/>
</dbReference>
<dbReference type="GO" id="GO:0000981">
    <property type="term" value="F:DNA-binding transcription factor activity, RNA polymerase II-specific"/>
    <property type="evidence" value="ECO:0007669"/>
    <property type="project" value="InterPro"/>
</dbReference>
<dbReference type="InterPro" id="IPR017970">
    <property type="entry name" value="Homeobox_CS"/>
</dbReference>
<evidence type="ECO:0000256" key="6">
    <source>
        <dbReference type="PROSITE-ProRule" id="PRU00108"/>
    </source>
</evidence>
<sequence length="729" mass="84231">MKIAIDNDPANLEYPTSTISPFLPRFYMDDHPNEPMNKNRIYTNLDFSCPSDHSMTHRSKCEEMQLDEYRSFNFSFQDIVFSSDEPYARGVRSTLTEHPLKGCTFLSLSGHKPCELLKLPTHDSENKMTVERYSTAGEGSGEIVTQCSPRDYFQDFQDKPPLSYGTQSARYSLERQDYFEALKRPTVGLSSSKVKYSTAESLEQAHQSDQSEGTLSLNYIPTILDAPMNTTYPYYECKMRLPERIAQSLYQCSGLASQTLHDFNKLPMECVSCLDGQTASEKLDYFSNLTQGNTTQLGKRILFENALKRDQQSYETYLQSELKSHQLLHNKQDKPYYFRHNHQLSMTPGAISDVPTSIQSLHTEAARSLNNMGNHNTVKQPKTPNIKYINLQLEENDESNKEQSKEALGQSDASPQHESEISNKTAHCKTQTSSTRSPLPFKWMQIKRQQPKTSNYNCVTFSNNSSFVKKTVNLDRTAKLTLERATTGTNTQKDFWPKGPYLGFRNNLTHRCSKETCSDFDECDKLQHFPISESHIVKESSYLYETQSWPAAFDECKHNECPWNPQEASTFLGQNSLNGRTNFTNKQLTELEKEFHFNRYLTRARRIEISNDLGLTETQVKIWFQNRRMKQKKRMRDQYVGLTKEIDDVFTSISRSESNIITKQECQSPTDYEQQDHFKALSDSVPMERGYQQLPYYSESNFQFGIPDDYTMKFRNSEQTVAPYSRRNS</sequence>
<keyword evidence="3 6" id="KW-0238">DNA-binding</keyword>
<dbReference type="InterPro" id="IPR009057">
    <property type="entry name" value="Homeodomain-like_sf"/>
</dbReference>
<reference evidence="10 11" key="1">
    <citation type="submission" date="2019-07" db="EMBL/GenBank/DDBJ databases">
        <title>Annotation for the trematode Paragonimus westermani.</title>
        <authorList>
            <person name="Choi Y.-J."/>
        </authorList>
    </citation>
    <scope>NUCLEOTIDE SEQUENCE [LARGE SCALE GENOMIC DNA]</scope>
    <source>
        <strain evidence="10">180907_Pwestermani</strain>
    </source>
</reference>
<dbReference type="PROSITE" id="PS50071">
    <property type="entry name" value="HOMEOBOX_2"/>
    <property type="match status" value="1"/>
</dbReference>
<evidence type="ECO:0000256" key="2">
    <source>
        <dbReference type="ARBA" id="ARBA00022473"/>
    </source>
</evidence>
<feature type="domain" description="Homeobox" evidence="9">
    <location>
        <begin position="574"/>
        <end position="634"/>
    </location>
</feature>
<gene>
    <name evidence="10" type="ORF">P879_01552</name>
</gene>
<dbReference type="PRINTS" id="PR00024">
    <property type="entry name" value="HOMEOBOX"/>
</dbReference>
<dbReference type="GO" id="GO:0005634">
    <property type="term" value="C:nucleus"/>
    <property type="evidence" value="ECO:0007669"/>
    <property type="project" value="UniProtKB-SubCell"/>
</dbReference>
<dbReference type="SUPFAM" id="SSF46689">
    <property type="entry name" value="Homeodomain-like"/>
    <property type="match status" value="1"/>
</dbReference>
<feature type="region of interest" description="Disordered" evidence="8">
    <location>
        <begin position="396"/>
        <end position="440"/>
    </location>
</feature>
<feature type="compositionally biased region" description="Polar residues" evidence="8">
    <location>
        <begin position="422"/>
        <end position="437"/>
    </location>
</feature>
<keyword evidence="4 6" id="KW-0371">Homeobox</keyword>
<organism evidence="10 11">
    <name type="scientific">Paragonimus westermani</name>
    <dbReference type="NCBI Taxonomy" id="34504"/>
    <lineage>
        <taxon>Eukaryota</taxon>
        <taxon>Metazoa</taxon>
        <taxon>Spiralia</taxon>
        <taxon>Lophotrochozoa</taxon>
        <taxon>Platyhelminthes</taxon>
        <taxon>Trematoda</taxon>
        <taxon>Digenea</taxon>
        <taxon>Plagiorchiida</taxon>
        <taxon>Troglotremata</taxon>
        <taxon>Troglotrematidae</taxon>
        <taxon>Paragonimus</taxon>
    </lineage>
</organism>
<dbReference type="OrthoDB" id="6238009at2759"/>
<dbReference type="InterPro" id="IPR000047">
    <property type="entry name" value="HTH_motif"/>
</dbReference>
<protein>
    <recommendedName>
        <fullName evidence="9">Homeobox domain-containing protein</fullName>
    </recommendedName>
</protein>
<dbReference type="EMBL" id="JTDF01001378">
    <property type="protein sequence ID" value="KAF8570108.1"/>
    <property type="molecule type" value="Genomic_DNA"/>
</dbReference>
<comment type="subcellular location">
    <subcellularLocation>
        <location evidence="1 6 7">Nucleus</location>
    </subcellularLocation>
</comment>
<proteinExistence type="predicted"/>
<dbReference type="GO" id="GO:0000978">
    <property type="term" value="F:RNA polymerase II cis-regulatory region sequence-specific DNA binding"/>
    <property type="evidence" value="ECO:0007669"/>
    <property type="project" value="TreeGrafter"/>
</dbReference>
<keyword evidence="2" id="KW-0217">Developmental protein</keyword>
<feature type="DNA-binding region" description="Homeobox" evidence="6">
    <location>
        <begin position="576"/>
        <end position="635"/>
    </location>
</feature>
<dbReference type="InterPro" id="IPR046327">
    <property type="entry name" value="HXA1/B1/D1"/>
</dbReference>
<dbReference type="InterPro" id="IPR001356">
    <property type="entry name" value="HD"/>
</dbReference>
<evidence type="ECO:0000256" key="3">
    <source>
        <dbReference type="ARBA" id="ARBA00023125"/>
    </source>
</evidence>
<dbReference type="AlphaFoldDB" id="A0A8T0DSQ2"/>
<evidence type="ECO:0000259" key="9">
    <source>
        <dbReference type="PROSITE" id="PS50071"/>
    </source>
</evidence>
<evidence type="ECO:0000256" key="1">
    <source>
        <dbReference type="ARBA" id="ARBA00004123"/>
    </source>
</evidence>
<evidence type="ECO:0000256" key="4">
    <source>
        <dbReference type="ARBA" id="ARBA00023155"/>
    </source>
</evidence>
<evidence type="ECO:0000256" key="5">
    <source>
        <dbReference type="ARBA" id="ARBA00023242"/>
    </source>
</evidence>
<comment type="caution">
    <text evidence="10">The sequence shown here is derived from an EMBL/GenBank/DDBJ whole genome shotgun (WGS) entry which is preliminary data.</text>
</comment>
<keyword evidence="5 6" id="KW-0539">Nucleus</keyword>
<dbReference type="CDD" id="cd00086">
    <property type="entry name" value="homeodomain"/>
    <property type="match status" value="1"/>
</dbReference>
<dbReference type="PRINTS" id="PR00031">
    <property type="entry name" value="HTHREPRESSR"/>
</dbReference>
<evidence type="ECO:0000256" key="7">
    <source>
        <dbReference type="RuleBase" id="RU000682"/>
    </source>
</evidence>
<dbReference type="Pfam" id="PF00046">
    <property type="entry name" value="Homeodomain"/>
    <property type="match status" value="1"/>
</dbReference>
<dbReference type="SMART" id="SM00389">
    <property type="entry name" value="HOX"/>
    <property type="match status" value="1"/>
</dbReference>